<keyword evidence="6 11" id="KW-0411">Iron-sulfur</keyword>
<evidence type="ECO:0000256" key="4">
    <source>
        <dbReference type="ARBA" id="ARBA00022723"/>
    </source>
</evidence>
<evidence type="ECO:0000313" key="13">
    <source>
        <dbReference type="EMBL" id="MEQ7847745.1"/>
    </source>
</evidence>
<keyword evidence="9 11" id="KW-1015">Disulfide bond</keyword>
<comment type="subcellular location">
    <subcellularLocation>
        <location evidence="1 11">Cytoplasm</location>
    </subcellularLocation>
</comment>
<comment type="function">
    <text evidence="11">Acts as a transcriptional regulator. Probably redox-responsive. The apo- but not holo-form probably binds DNA.</text>
</comment>
<evidence type="ECO:0000256" key="7">
    <source>
        <dbReference type="ARBA" id="ARBA00023015"/>
    </source>
</evidence>
<feature type="binding site" evidence="11">
    <location>
        <position position="43"/>
    </location>
    <ligand>
        <name>[4Fe-4S] cluster</name>
        <dbReference type="ChEBI" id="CHEBI:49883"/>
    </ligand>
</feature>
<comment type="PTM">
    <text evidence="11">The Fe-S cluster can be nitrosylated by nitric oxide (NO).</text>
</comment>
<organism evidence="13 14">
    <name type="scientific">Nocardioides kribbensis</name>
    <dbReference type="NCBI Taxonomy" id="305517"/>
    <lineage>
        <taxon>Bacteria</taxon>
        <taxon>Bacillati</taxon>
        <taxon>Actinomycetota</taxon>
        <taxon>Actinomycetes</taxon>
        <taxon>Propionibacteriales</taxon>
        <taxon>Nocardioidaceae</taxon>
        <taxon>Nocardioides</taxon>
    </lineage>
</organism>
<evidence type="ECO:0000256" key="5">
    <source>
        <dbReference type="ARBA" id="ARBA00023004"/>
    </source>
</evidence>
<reference evidence="13 14" key="1">
    <citation type="submission" date="2024-02" db="EMBL/GenBank/DDBJ databases">
        <title>Full genome sequence of Nocardioides kribbensis.</title>
        <authorList>
            <person name="Poletto B.L."/>
            <person name="Silva G."/>
            <person name="Galante D."/>
            <person name="Campos K.R."/>
            <person name="Santos M.B.N."/>
            <person name="Sacchi C.T."/>
        </authorList>
    </citation>
    <scope>NUCLEOTIDE SEQUENCE [LARGE SCALE GENOMIC DNA]</scope>
    <source>
        <strain evidence="13 14">O4R</strain>
    </source>
</reference>
<evidence type="ECO:0000256" key="10">
    <source>
        <dbReference type="ARBA" id="ARBA00023163"/>
    </source>
</evidence>
<gene>
    <name evidence="11" type="primary">whiB</name>
    <name evidence="13" type="ORF">V6R90_10680</name>
</gene>
<evidence type="ECO:0000256" key="8">
    <source>
        <dbReference type="ARBA" id="ARBA00023125"/>
    </source>
</evidence>
<dbReference type="RefSeq" id="WP_349804663.1">
    <property type="nucleotide sequence ID" value="NZ_JBEGDP010000010.1"/>
</dbReference>
<proteinExistence type="inferred from homology"/>
<evidence type="ECO:0000256" key="1">
    <source>
        <dbReference type="ARBA" id="ARBA00004496"/>
    </source>
</evidence>
<keyword evidence="3 11" id="KW-0004">4Fe-4S</keyword>
<dbReference type="InterPro" id="IPR003482">
    <property type="entry name" value="Whib"/>
</dbReference>
<keyword evidence="8 11" id="KW-0238">DNA-binding</keyword>
<dbReference type="InterPro" id="IPR034768">
    <property type="entry name" value="4FE4S_WBL"/>
</dbReference>
<dbReference type="HAMAP" id="MF_01479">
    <property type="entry name" value="WhiB"/>
    <property type="match status" value="1"/>
</dbReference>
<sequence>MITPDFNRAACTSIGPAIFFPEPYERMTEAKQVCAGCPIRVACLEYAIANREEHGVWGGRDFGRVRSERERVA</sequence>
<feature type="domain" description="4Fe-4S Wbl-type" evidence="12">
    <location>
        <begin position="10"/>
        <end position="67"/>
    </location>
</feature>
<comment type="similarity">
    <text evidence="2 11">Belongs to the WhiB family.</text>
</comment>
<protein>
    <recommendedName>
        <fullName evidence="11">Transcriptional regulator WhiB</fullName>
    </recommendedName>
</protein>
<keyword evidence="11" id="KW-0963">Cytoplasm</keyword>
<dbReference type="Proteomes" id="UP001482520">
    <property type="component" value="Unassembled WGS sequence"/>
</dbReference>
<evidence type="ECO:0000313" key="14">
    <source>
        <dbReference type="Proteomes" id="UP001482520"/>
    </source>
</evidence>
<comment type="cofactor">
    <cofactor evidence="11">
        <name>[4Fe-4S] cluster</name>
        <dbReference type="ChEBI" id="CHEBI:49883"/>
    </cofactor>
    <text evidence="11">Binds 1 [4Fe-4S] cluster per subunit. Following nitrosylation of the [4Fe-4S] cluster binds 1 [4Fe-8(NO)] cluster per subunit.</text>
</comment>
<dbReference type="Pfam" id="PF02467">
    <property type="entry name" value="Whib"/>
    <property type="match status" value="1"/>
</dbReference>
<evidence type="ECO:0000256" key="9">
    <source>
        <dbReference type="ARBA" id="ARBA00023157"/>
    </source>
</evidence>
<keyword evidence="4 11" id="KW-0479">Metal-binding</keyword>
<comment type="caution">
    <text evidence="13">The sequence shown here is derived from an EMBL/GenBank/DDBJ whole genome shotgun (WGS) entry which is preliminary data.</text>
</comment>
<keyword evidence="10 11" id="KW-0804">Transcription</keyword>
<evidence type="ECO:0000256" key="3">
    <source>
        <dbReference type="ARBA" id="ARBA00022485"/>
    </source>
</evidence>
<evidence type="ECO:0000256" key="2">
    <source>
        <dbReference type="ARBA" id="ARBA00006597"/>
    </source>
</evidence>
<accession>A0ABV1NZ48</accession>
<keyword evidence="5 11" id="KW-0408">Iron</keyword>
<feature type="binding site" evidence="11">
    <location>
        <position position="37"/>
    </location>
    <ligand>
        <name>[4Fe-4S] cluster</name>
        <dbReference type="ChEBI" id="CHEBI:49883"/>
    </ligand>
</feature>
<keyword evidence="14" id="KW-1185">Reference proteome</keyword>
<evidence type="ECO:0000259" key="12">
    <source>
        <dbReference type="PROSITE" id="PS51674"/>
    </source>
</evidence>
<feature type="binding site" evidence="11">
    <location>
        <position position="11"/>
    </location>
    <ligand>
        <name>[4Fe-4S] cluster</name>
        <dbReference type="ChEBI" id="CHEBI:49883"/>
    </ligand>
</feature>
<feature type="binding site" evidence="11">
    <location>
        <position position="34"/>
    </location>
    <ligand>
        <name>[4Fe-4S] cluster</name>
        <dbReference type="ChEBI" id="CHEBI:49883"/>
    </ligand>
</feature>
<dbReference type="EMBL" id="JBEGDP010000010">
    <property type="protein sequence ID" value="MEQ7847745.1"/>
    <property type="molecule type" value="Genomic_DNA"/>
</dbReference>
<comment type="PTM">
    <text evidence="11">Upon Fe-S cluster removal intramolecular disulfide bonds are formed.</text>
</comment>
<name>A0ABV1NZ48_9ACTN</name>
<evidence type="ECO:0000256" key="11">
    <source>
        <dbReference type="HAMAP-Rule" id="MF_01479"/>
    </source>
</evidence>
<dbReference type="PANTHER" id="PTHR38839">
    <property type="entry name" value="TRANSCRIPTIONAL REGULATOR WHID-RELATED"/>
    <property type="match status" value="1"/>
</dbReference>
<evidence type="ECO:0000256" key="6">
    <source>
        <dbReference type="ARBA" id="ARBA00023014"/>
    </source>
</evidence>
<keyword evidence="7 11" id="KW-0805">Transcription regulation</keyword>
<dbReference type="PROSITE" id="PS51674">
    <property type="entry name" value="4FE4S_WBL"/>
    <property type="match status" value="1"/>
</dbReference>